<proteinExistence type="predicted"/>
<keyword evidence="3" id="KW-1185">Reference proteome</keyword>
<accession>W7ED77</accession>
<dbReference type="OrthoDB" id="10528172at2759"/>
<feature type="region of interest" description="Disordered" evidence="1">
    <location>
        <begin position="195"/>
        <end position="224"/>
    </location>
</feature>
<dbReference type="AlphaFoldDB" id="W7ED77"/>
<gene>
    <name evidence="2" type="ORF">COCVIDRAFT_36651</name>
</gene>
<evidence type="ECO:0000256" key="1">
    <source>
        <dbReference type="SAM" id="MobiDB-lite"/>
    </source>
</evidence>
<dbReference type="RefSeq" id="XP_014558015.1">
    <property type="nucleotide sequence ID" value="XM_014702529.1"/>
</dbReference>
<evidence type="ECO:0000313" key="3">
    <source>
        <dbReference type="Proteomes" id="UP000054337"/>
    </source>
</evidence>
<reference evidence="2 3" key="1">
    <citation type="journal article" date="2013" name="PLoS Genet.">
        <title>Comparative genome structure, secondary metabolite, and effector coding capacity across Cochliobolus pathogens.</title>
        <authorList>
            <person name="Condon B.J."/>
            <person name="Leng Y."/>
            <person name="Wu D."/>
            <person name="Bushley K.E."/>
            <person name="Ohm R.A."/>
            <person name="Otillar R."/>
            <person name="Martin J."/>
            <person name="Schackwitz W."/>
            <person name="Grimwood J."/>
            <person name="MohdZainudin N."/>
            <person name="Xue C."/>
            <person name="Wang R."/>
            <person name="Manning V.A."/>
            <person name="Dhillon B."/>
            <person name="Tu Z.J."/>
            <person name="Steffenson B.J."/>
            <person name="Salamov A."/>
            <person name="Sun H."/>
            <person name="Lowry S."/>
            <person name="LaButti K."/>
            <person name="Han J."/>
            <person name="Copeland A."/>
            <person name="Lindquist E."/>
            <person name="Barry K."/>
            <person name="Schmutz J."/>
            <person name="Baker S.E."/>
            <person name="Ciuffetti L.M."/>
            <person name="Grigoriev I.V."/>
            <person name="Zhong S."/>
            <person name="Turgeon B.G."/>
        </authorList>
    </citation>
    <scope>NUCLEOTIDE SEQUENCE [LARGE SCALE GENOMIC DNA]</scope>
    <source>
        <strain evidence="2 3">FI3</strain>
    </source>
</reference>
<sequence>MQNDCCVPSLITSISLTSLIAPALLFKNIMPLALNSVRTTSHVSVLRNAPPLFIGASRLHRTTLFQQSLRVFPKFIQKAVSKAMTPVVAPIAVPPVFVSKLINAETRQRHRIKRMAAQRIYQQNARRPAAKIYNAGPFLYYGHTGSNYYDYDSGKSNSNPFSRILRACIQGFWLAFWLGVFDSFSDVIHGRENDESRGEVGRLRKENSELKGQSEEEFEDEEFDRLINV</sequence>
<protein>
    <submittedName>
        <fullName evidence="2">Uncharacterized protein</fullName>
    </submittedName>
</protein>
<dbReference type="Proteomes" id="UP000054337">
    <property type="component" value="Unassembled WGS sequence"/>
</dbReference>
<dbReference type="EMBL" id="KI968721">
    <property type="protein sequence ID" value="EUN28433.1"/>
    <property type="molecule type" value="Genomic_DNA"/>
</dbReference>
<name>W7ED77_BIPV3</name>
<dbReference type="GeneID" id="26255992"/>
<evidence type="ECO:0000313" key="2">
    <source>
        <dbReference type="EMBL" id="EUN28433.1"/>
    </source>
</evidence>
<feature type="compositionally biased region" description="Basic and acidic residues" evidence="1">
    <location>
        <begin position="195"/>
        <end position="214"/>
    </location>
</feature>
<dbReference type="HOGENOM" id="CLU_097987_0_0_1"/>
<organism evidence="2 3">
    <name type="scientific">Bipolaris victoriae (strain FI3)</name>
    <name type="common">Victoria blight of oats agent</name>
    <name type="synonym">Cochliobolus victoriae</name>
    <dbReference type="NCBI Taxonomy" id="930091"/>
    <lineage>
        <taxon>Eukaryota</taxon>
        <taxon>Fungi</taxon>
        <taxon>Dikarya</taxon>
        <taxon>Ascomycota</taxon>
        <taxon>Pezizomycotina</taxon>
        <taxon>Dothideomycetes</taxon>
        <taxon>Pleosporomycetidae</taxon>
        <taxon>Pleosporales</taxon>
        <taxon>Pleosporineae</taxon>
        <taxon>Pleosporaceae</taxon>
        <taxon>Bipolaris</taxon>
    </lineage>
</organism>